<reference evidence="3 4" key="1">
    <citation type="submission" date="2020-09" db="EMBL/GenBank/DDBJ databases">
        <title>De no assembly of potato wild relative species, Solanum commersonii.</title>
        <authorList>
            <person name="Cho K."/>
        </authorList>
    </citation>
    <scope>NUCLEOTIDE SEQUENCE [LARGE SCALE GENOMIC DNA]</scope>
    <source>
        <strain evidence="3">LZ3.2</strain>
        <tissue evidence="3">Leaf</tissue>
    </source>
</reference>
<accession>A0A9J6AXI2</accession>
<dbReference type="Proteomes" id="UP000824120">
    <property type="component" value="Chromosome 1"/>
</dbReference>
<keyword evidence="4" id="KW-1185">Reference proteome</keyword>
<evidence type="ECO:0000259" key="2">
    <source>
        <dbReference type="SMART" id="SM00499"/>
    </source>
</evidence>
<dbReference type="PANTHER" id="PTHR35501">
    <property type="entry name" value="PROTEIN YY1"/>
    <property type="match status" value="1"/>
</dbReference>
<evidence type="ECO:0000313" key="4">
    <source>
        <dbReference type="Proteomes" id="UP000824120"/>
    </source>
</evidence>
<dbReference type="AlphaFoldDB" id="A0A9J6AXI2"/>
<evidence type="ECO:0000256" key="1">
    <source>
        <dbReference type="SAM" id="SignalP"/>
    </source>
</evidence>
<evidence type="ECO:0000313" key="3">
    <source>
        <dbReference type="EMBL" id="KAG5629317.1"/>
    </source>
</evidence>
<dbReference type="PANTHER" id="PTHR35501:SF8">
    <property type="entry name" value="PROTEIN 108"/>
    <property type="match status" value="1"/>
</dbReference>
<name>A0A9J6AXI2_SOLCO</name>
<sequence length="112" mass="11648">MAAVKSSSSVVSLLLLSLLVIVLQSRVIECQPQQSCTASLTGLNVCAPFLVPGSPTASTECCNAVQSINHDCMCNTMRIAAQIPAQCNLPPLSCSGYKLSLRSVASKFTSAA</sequence>
<comment type="caution">
    <text evidence="3">The sequence shown here is derived from an EMBL/GenBank/DDBJ whole genome shotgun (WGS) entry which is preliminary data.</text>
</comment>
<dbReference type="OrthoDB" id="1873458at2759"/>
<keyword evidence="1" id="KW-0732">Signal</keyword>
<gene>
    <name evidence="3" type="ORF">H5410_001034</name>
</gene>
<dbReference type="SUPFAM" id="SSF47699">
    <property type="entry name" value="Bifunctional inhibitor/lipid-transfer protein/seed storage 2S albumin"/>
    <property type="match status" value="1"/>
</dbReference>
<dbReference type="InterPro" id="IPR016140">
    <property type="entry name" value="Bifunc_inhib/LTP/seed_store"/>
</dbReference>
<dbReference type="SMART" id="SM00499">
    <property type="entry name" value="AAI"/>
    <property type="match status" value="1"/>
</dbReference>
<dbReference type="EMBL" id="JACXVP010000001">
    <property type="protein sequence ID" value="KAG5629317.1"/>
    <property type="molecule type" value="Genomic_DNA"/>
</dbReference>
<dbReference type="Gene3D" id="1.10.110.10">
    <property type="entry name" value="Plant lipid-transfer and hydrophobic proteins"/>
    <property type="match status" value="1"/>
</dbReference>
<dbReference type="InterPro" id="IPR036312">
    <property type="entry name" value="Bifun_inhib/LTP/seed_sf"/>
</dbReference>
<feature type="domain" description="Bifunctional inhibitor/plant lipid transfer protein/seed storage helical" evidence="2">
    <location>
        <begin position="36"/>
        <end position="94"/>
    </location>
</feature>
<dbReference type="Pfam" id="PF00234">
    <property type="entry name" value="Tryp_alpha_amyl"/>
    <property type="match status" value="1"/>
</dbReference>
<feature type="signal peptide" evidence="1">
    <location>
        <begin position="1"/>
        <end position="30"/>
    </location>
</feature>
<proteinExistence type="predicted"/>
<organism evidence="3 4">
    <name type="scientific">Solanum commersonii</name>
    <name type="common">Commerson's wild potato</name>
    <name type="synonym">Commerson's nightshade</name>
    <dbReference type="NCBI Taxonomy" id="4109"/>
    <lineage>
        <taxon>Eukaryota</taxon>
        <taxon>Viridiplantae</taxon>
        <taxon>Streptophyta</taxon>
        <taxon>Embryophyta</taxon>
        <taxon>Tracheophyta</taxon>
        <taxon>Spermatophyta</taxon>
        <taxon>Magnoliopsida</taxon>
        <taxon>eudicotyledons</taxon>
        <taxon>Gunneridae</taxon>
        <taxon>Pentapetalae</taxon>
        <taxon>asterids</taxon>
        <taxon>lamiids</taxon>
        <taxon>Solanales</taxon>
        <taxon>Solanaceae</taxon>
        <taxon>Solanoideae</taxon>
        <taxon>Solaneae</taxon>
        <taxon>Solanum</taxon>
    </lineage>
</organism>
<protein>
    <recommendedName>
        <fullName evidence="2">Bifunctional inhibitor/plant lipid transfer protein/seed storage helical domain-containing protein</fullName>
    </recommendedName>
</protein>
<feature type="chain" id="PRO_5039951176" description="Bifunctional inhibitor/plant lipid transfer protein/seed storage helical domain-containing protein" evidence="1">
    <location>
        <begin position="31"/>
        <end position="112"/>
    </location>
</feature>